<feature type="domain" description="Restriction endonuclease type II-like" evidence="2">
    <location>
        <begin position="187"/>
        <end position="271"/>
    </location>
</feature>
<dbReference type="Proteomes" id="UP000648352">
    <property type="component" value="Unassembled WGS sequence"/>
</dbReference>
<evidence type="ECO:0000313" key="3">
    <source>
        <dbReference type="EMBL" id="MBD7956455.1"/>
    </source>
</evidence>
<sequence length="283" mass="31883">MLRDLDQTAQRVRVFRRGELLASGYSPTGLTRAVRRGAVLRPRGGAYLHPETAQDVVDAVRVGGRLACVSELARLGVYVRDSGVLHVHLSHGASRLRDLPRAARRHWRPLHRCPHPADASVEVFDALIQAIGCQDPADAVATIDSALHLRLLRADELDELFRHVDARKRHLRGLVDGRSEAGTETLVRLMLRAFRVTVDLQVVFVGVGRVDLVVDDWLVIECDSRAHHSEWEAQRRDRRRDQALAARGYCVYRPIAEDILYRPESVVAALRGLLGRPRRRPTR</sequence>
<dbReference type="SUPFAM" id="SSF52980">
    <property type="entry name" value="Restriction endonuclease-like"/>
    <property type="match status" value="1"/>
</dbReference>
<keyword evidence="4" id="KW-1185">Reference proteome</keyword>
<accession>A0ABR8RYY7</accession>
<dbReference type="RefSeq" id="WP_191717454.1">
    <property type="nucleotide sequence ID" value="NZ_JACSQP010000001.1"/>
</dbReference>
<feature type="domain" description="AbiEi antitoxin N-terminal" evidence="1">
    <location>
        <begin position="5"/>
        <end position="48"/>
    </location>
</feature>
<dbReference type="InterPro" id="IPR049468">
    <property type="entry name" value="Restrct_endonuc-II-like_dom"/>
</dbReference>
<dbReference type="InterPro" id="IPR025159">
    <property type="entry name" value="AbiEi_N"/>
</dbReference>
<gene>
    <name evidence="3" type="ORF">H9651_02255</name>
</gene>
<comment type="caution">
    <text evidence="3">The sequence shown here is derived from an EMBL/GenBank/DDBJ whole genome shotgun (WGS) entry which is preliminary data.</text>
</comment>
<dbReference type="Pfam" id="PF13338">
    <property type="entry name" value="AbiEi_4"/>
    <property type="match status" value="1"/>
</dbReference>
<dbReference type="InterPro" id="IPR011335">
    <property type="entry name" value="Restrct_endonuc-II-like"/>
</dbReference>
<dbReference type="Gene3D" id="3.40.960.10">
    <property type="entry name" value="VSR Endonuclease"/>
    <property type="match status" value="1"/>
</dbReference>
<protein>
    <submittedName>
        <fullName evidence="3">Type IV toxin-antitoxin system AbiEi family antitoxin domain-containing protein</fullName>
    </submittedName>
</protein>
<dbReference type="Pfam" id="PF18741">
    <property type="entry name" value="MTES_1575"/>
    <property type="match status" value="1"/>
</dbReference>
<proteinExistence type="predicted"/>
<name>A0ABR8RYY7_9MICO</name>
<evidence type="ECO:0000259" key="2">
    <source>
        <dbReference type="Pfam" id="PF18741"/>
    </source>
</evidence>
<evidence type="ECO:0000259" key="1">
    <source>
        <dbReference type="Pfam" id="PF13338"/>
    </source>
</evidence>
<dbReference type="EMBL" id="JACSQP010000001">
    <property type="protein sequence ID" value="MBD7956455.1"/>
    <property type="molecule type" value="Genomic_DNA"/>
</dbReference>
<organism evidence="3 4">
    <name type="scientific">Microbacterium pullorum</name>
    <dbReference type="NCBI Taxonomy" id="2762236"/>
    <lineage>
        <taxon>Bacteria</taxon>
        <taxon>Bacillati</taxon>
        <taxon>Actinomycetota</taxon>
        <taxon>Actinomycetes</taxon>
        <taxon>Micrococcales</taxon>
        <taxon>Microbacteriaceae</taxon>
        <taxon>Microbacterium</taxon>
    </lineage>
</organism>
<reference evidence="3 4" key="1">
    <citation type="submission" date="2020-08" db="EMBL/GenBank/DDBJ databases">
        <title>A Genomic Blueprint of the Chicken Gut Microbiome.</title>
        <authorList>
            <person name="Gilroy R."/>
            <person name="Ravi A."/>
            <person name="Getino M."/>
            <person name="Pursley I."/>
            <person name="Horton D.L."/>
            <person name="Alikhan N.-F."/>
            <person name="Baker D."/>
            <person name="Gharbi K."/>
            <person name="Hall N."/>
            <person name="Watson M."/>
            <person name="Adriaenssens E.M."/>
            <person name="Foster-Nyarko E."/>
            <person name="Jarju S."/>
            <person name="Secka A."/>
            <person name="Antonio M."/>
            <person name="Oren A."/>
            <person name="Chaudhuri R."/>
            <person name="La Ragione R.M."/>
            <person name="Hildebrand F."/>
            <person name="Pallen M.J."/>
        </authorList>
    </citation>
    <scope>NUCLEOTIDE SEQUENCE [LARGE SCALE GENOMIC DNA]</scope>
    <source>
        <strain evidence="3 4">Sa4CUA7</strain>
    </source>
</reference>
<evidence type="ECO:0000313" key="4">
    <source>
        <dbReference type="Proteomes" id="UP000648352"/>
    </source>
</evidence>